<dbReference type="EMBL" id="BAABCX010000001">
    <property type="protein sequence ID" value="GAA3534717.1"/>
    <property type="molecule type" value="Genomic_DNA"/>
</dbReference>
<feature type="chain" id="PRO_5045235059" evidence="4">
    <location>
        <begin position="23"/>
        <end position="346"/>
    </location>
</feature>
<proteinExistence type="inferred from homology"/>
<name>A0ABP6VK82_9GAMM</name>
<dbReference type="Pfam" id="PF03480">
    <property type="entry name" value="DctP"/>
    <property type="match status" value="1"/>
</dbReference>
<keyword evidence="2" id="KW-0813">Transport</keyword>
<sequence>MMRKLLVSAFVCAAMSGTPAMAEESIKLKVIGQPLATGLIQKNKEQPFFETLAEKTGLPLEVNYKPLDTTGIKDVEQLRVLKSGMFDLVSLRMSQISRDEPTILGLDLVGLSPDFAQGRKVAEAYKDTVDKRLQERFNTKLLGVWPFGPQVMFCNHPIASLGDVKGLKVRVYDQNLAQFVESVGGIPVPIGFGDVHQSLALGVIDCAITGPSSANSAGWPEVTTHVLPLGFQMALNGYGINLKAWNKLTPEQQVKLQAAFDELNEEIWSYSEELYLDAGRCNVGGEPCTTGNKFDLVEVPVSEQDLSIVANTVKDVSFPAWAEVCNKTNPECASDWKRDVGAIAGM</sequence>
<evidence type="ECO:0000313" key="5">
    <source>
        <dbReference type="EMBL" id="GAA3534717.1"/>
    </source>
</evidence>
<organism evidence="5 6">
    <name type="scientific">Zobellella aerophila</name>
    <dbReference type="NCBI Taxonomy" id="870480"/>
    <lineage>
        <taxon>Bacteria</taxon>
        <taxon>Pseudomonadati</taxon>
        <taxon>Pseudomonadota</taxon>
        <taxon>Gammaproteobacteria</taxon>
        <taxon>Aeromonadales</taxon>
        <taxon>Aeromonadaceae</taxon>
        <taxon>Zobellella</taxon>
    </lineage>
</organism>
<dbReference type="InterPro" id="IPR018389">
    <property type="entry name" value="DctP_fam"/>
</dbReference>
<dbReference type="NCBIfam" id="NF037995">
    <property type="entry name" value="TRAP_S1"/>
    <property type="match status" value="1"/>
</dbReference>
<reference evidence="6" key="1">
    <citation type="journal article" date="2019" name="Int. J. Syst. Evol. Microbiol.">
        <title>The Global Catalogue of Microorganisms (GCM) 10K type strain sequencing project: providing services to taxonomists for standard genome sequencing and annotation.</title>
        <authorList>
            <consortium name="The Broad Institute Genomics Platform"/>
            <consortium name="The Broad Institute Genome Sequencing Center for Infectious Disease"/>
            <person name="Wu L."/>
            <person name="Ma J."/>
        </authorList>
    </citation>
    <scope>NUCLEOTIDE SEQUENCE [LARGE SCALE GENOMIC DNA]</scope>
    <source>
        <strain evidence="6">JCM 17110</strain>
    </source>
</reference>
<evidence type="ECO:0000256" key="2">
    <source>
        <dbReference type="ARBA" id="ARBA00022448"/>
    </source>
</evidence>
<feature type="signal peptide" evidence="4">
    <location>
        <begin position="1"/>
        <end position="22"/>
    </location>
</feature>
<dbReference type="RefSeq" id="WP_344955962.1">
    <property type="nucleotide sequence ID" value="NZ_BAABCX010000001.1"/>
</dbReference>
<dbReference type="PANTHER" id="PTHR33376:SF7">
    <property type="entry name" value="C4-DICARBOXYLATE-BINDING PROTEIN DCTB"/>
    <property type="match status" value="1"/>
</dbReference>
<keyword evidence="3 4" id="KW-0732">Signal</keyword>
<protein>
    <submittedName>
        <fullName evidence="5">TRAP transporter substrate-binding protein</fullName>
    </submittedName>
</protein>
<evidence type="ECO:0000313" key="6">
    <source>
        <dbReference type="Proteomes" id="UP001500795"/>
    </source>
</evidence>
<comment type="caution">
    <text evidence="5">The sequence shown here is derived from an EMBL/GenBank/DDBJ whole genome shotgun (WGS) entry which is preliminary data.</text>
</comment>
<comment type="similarity">
    <text evidence="1">Belongs to the bacterial solute-binding protein 7 family.</text>
</comment>
<accession>A0ABP6VK82</accession>
<keyword evidence="6" id="KW-1185">Reference proteome</keyword>
<dbReference type="Gene3D" id="3.40.190.170">
    <property type="entry name" value="Bacterial extracellular solute-binding protein, family 7"/>
    <property type="match status" value="1"/>
</dbReference>
<dbReference type="PANTHER" id="PTHR33376">
    <property type="match status" value="1"/>
</dbReference>
<dbReference type="CDD" id="cd13602">
    <property type="entry name" value="PBP2_TRAP_BpDctp6_7"/>
    <property type="match status" value="1"/>
</dbReference>
<evidence type="ECO:0000256" key="4">
    <source>
        <dbReference type="SAM" id="SignalP"/>
    </source>
</evidence>
<evidence type="ECO:0000256" key="3">
    <source>
        <dbReference type="ARBA" id="ARBA00022729"/>
    </source>
</evidence>
<evidence type="ECO:0000256" key="1">
    <source>
        <dbReference type="ARBA" id="ARBA00009023"/>
    </source>
</evidence>
<gene>
    <name evidence="5" type="ORF">GCM10022394_12830</name>
</gene>
<dbReference type="Proteomes" id="UP001500795">
    <property type="component" value="Unassembled WGS sequence"/>
</dbReference>
<dbReference type="InterPro" id="IPR038404">
    <property type="entry name" value="TRAP_DctP_sf"/>
</dbReference>